<keyword evidence="5" id="KW-0472">Membrane</keyword>
<dbReference type="InterPro" id="IPR027094">
    <property type="entry name" value="Mitofusin_fam"/>
</dbReference>
<feature type="domain" description="Dynamin N-terminal" evidence="6">
    <location>
        <begin position="42"/>
        <end position="191"/>
    </location>
</feature>
<reference evidence="7 8" key="1">
    <citation type="submission" date="2021-03" db="EMBL/GenBank/DDBJ databases">
        <title>Sequencing the genomes of 1000 actinobacteria strains.</title>
        <authorList>
            <person name="Klenk H.-P."/>
        </authorList>
    </citation>
    <scope>NUCLEOTIDE SEQUENCE [LARGE SCALE GENOMIC DNA]</scope>
    <source>
        <strain evidence="7 8">DSM 44580</strain>
    </source>
</reference>
<evidence type="ECO:0000259" key="6">
    <source>
        <dbReference type="Pfam" id="PF00350"/>
    </source>
</evidence>
<evidence type="ECO:0000313" key="8">
    <source>
        <dbReference type="Proteomes" id="UP001519363"/>
    </source>
</evidence>
<keyword evidence="3" id="KW-0378">Hydrolase</keyword>
<name>A0ABS5AGB2_9PSEU</name>
<evidence type="ECO:0000256" key="4">
    <source>
        <dbReference type="ARBA" id="ARBA00023134"/>
    </source>
</evidence>
<dbReference type="EMBL" id="JAGIOO010000001">
    <property type="protein sequence ID" value="MBP2475623.1"/>
    <property type="molecule type" value="Genomic_DNA"/>
</dbReference>
<dbReference type="Pfam" id="PF00350">
    <property type="entry name" value="Dynamin_N"/>
    <property type="match status" value="1"/>
</dbReference>
<proteinExistence type="predicted"/>
<protein>
    <submittedName>
        <fullName evidence="7">GTPase SAR1 family protein</fullName>
    </submittedName>
</protein>
<evidence type="ECO:0000256" key="3">
    <source>
        <dbReference type="ARBA" id="ARBA00022801"/>
    </source>
</evidence>
<accession>A0ABS5AGB2</accession>
<evidence type="ECO:0000256" key="5">
    <source>
        <dbReference type="ARBA" id="ARBA00023136"/>
    </source>
</evidence>
<sequence>MSQGPLSAAVAHLCERLTPQVGARTAAGFREVLRRLGAPLQVAVAGRIKSGKSTLVNALIGRRVAPTDIGECTRLVTRFHYGTVDRVEVIFTDGTKQVVPFEADGMIPATLGVDLAKVSHLEAYLTSALLRDLTVIDTPGLGSLDAASVARTEAHLVGDADQTPADELDETSRNAVLGAEAVLYVVTQAVRSDDREVLTAFTAATASREAGPVNAIAVLNKADTIVPDTVAGSGGDLWKAATLLAEQQADSLKPRVADVLPMIGLLAETAETGAFTNADAEALRQLAQLDEASRTTMLLSADLFTTWDAPVPTAVRERLLERLDLHGITTALDLLAADPDRTAGALRKALLEASGLAAVRAKLDAVFKARADGIKAAAALASVTALARASGDPGERQRVHDAIEVLLAKPEAHQLRVLEALTLVTSGQVAMPEDLAEEVLRVGGSPRPDEQLGLPGRPSPELLAYALERAGWWRAFASFGATPAQSRVAHVVHRAYFLIWQQLGGGAR</sequence>
<gene>
    <name evidence="7" type="ORF">JOF53_004495</name>
</gene>
<keyword evidence="4" id="KW-0342">GTP-binding</keyword>
<evidence type="ECO:0000256" key="1">
    <source>
        <dbReference type="ARBA" id="ARBA00004370"/>
    </source>
</evidence>
<dbReference type="SUPFAM" id="SSF52540">
    <property type="entry name" value="P-loop containing nucleoside triphosphate hydrolases"/>
    <property type="match status" value="1"/>
</dbReference>
<evidence type="ECO:0000256" key="2">
    <source>
        <dbReference type="ARBA" id="ARBA00022741"/>
    </source>
</evidence>
<dbReference type="PANTHER" id="PTHR10465">
    <property type="entry name" value="TRANSMEMBRANE GTPASE FZO1"/>
    <property type="match status" value="1"/>
</dbReference>
<keyword evidence="8" id="KW-1185">Reference proteome</keyword>
<dbReference type="InterPro" id="IPR045063">
    <property type="entry name" value="Dynamin_N"/>
</dbReference>
<dbReference type="Gene3D" id="3.40.50.300">
    <property type="entry name" value="P-loop containing nucleotide triphosphate hydrolases"/>
    <property type="match status" value="1"/>
</dbReference>
<dbReference type="RefSeq" id="WP_086786882.1">
    <property type="nucleotide sequence ID" value="NZ_JAGIOO010000001.1"/>
</dbReference>
<keyword evidence="2" id="KW-0547">Nucleotide-binding</keyword>
<evidence type="ECO:0000313" key="7">
    <source>
        <dbReference type="EMBL" id="MBP2475623.1"/>
    </source>
</evidence>
<dbReference type="PANTHER" id="PTHR10465:SF0">
    <property type="entry name" value="SARCALUMENIN"/>
    <property type="match status" value="1"/>
</dbReference>
<comment type="subcellular location">
    <subcellularLocation>
        <location evidence="1">Membrane</location>
    </subcellularLocation>
</comment>
<comment type="caution">
    <text evidence="7">The sequence shown here is derived from an EMBL/GenBank/DDBJ whole genome shotgun (WGS) entry which is preliminary data.</text>
</comment>
<organism evidence="7 8">
    <name type="scientific">Crossiella equi</name>
    <dbReference type="NCBI Taxonomy" id="130796"/>
    <lineage>
        <taxon>Bacteria</taxon>
        <taxon>Bacillati</taxon>
        <taxon>Actinomycetota</taxon>
        <taxon>Actinomycetes</taxon>
        <taxon>Pseudonocardiales</taxon>
        <taxon>Pseudonocardiaceae</taxon>
        <taxon>Crossiella</taxon>
    </lineage>
</organism>
<dbReference type="InterPro" id="IPR027417">
    <property type="entry name" value="P-loop_NTPase"/>
</dbReference>
<dbReference type="Proteomes" id="UP001519363">
    <property type="component" value="Unassembled WGS sequence"/>
</dbReference>